<dbReference type="GO" id="GO:0102334">
    <property type="term" value="F:N,N'-diacetylbacilliosaminyl-1-phosphate transferase activity"/>
    <property type="evidence" value="ECO:0007669"/>
    <property type="project" value="UniProtKB-EC"/>
</dbReference>
<organism evidence="4 5">
    <name type="scientific">Bacteroides eggerthii</name>
    <dbReference type="NCBI Taxonomy" id="28111"/>
    <lineage>
        <taxon>Bacteria</taxon>
        <taxon>Pseudomonadati</taxon>
        <taxon>Bacteroidota</taxon>
        <taxon>Bacteroidia</taxon>
        <taxon>Bacteroidales</taxon>
        <taxon>Bacteroidaceae</taxon>
        <taxon>Bacteroides</taxon>
    </lineage>
</organism>
<evidence type="ECO:0000313" key="4">
    <source>
        <dbReference type="EMBL" id="QUT47192.1"/>
    </source>
</evidence>
<reference evidence="4" key="1">
    <citation type="journal article" date="2021" name="PLoS Genet.">
        <title>Mobile Type VI secretion system loci of the gut Bacteroidales display extensive intra-ecosystem transfer, multi-species spread and geographical clustering.</title>
        <authorList>
            <person name="Garcia-Bayona L."/>
            <person name="Coyne M.J."/>
            <person name="Comstock L.E."/>
        </authorList>
    </citation>
    <scope>NUCLEOTIDE SEQUENCE</scope>
    <source>
        <strain evidence="4">CL11T00C20</strain>
    </source>
</reference>
<accession>A0A415RUK4</accession>
<dbReference type="Proteomes" id="UP000679226">
    <property type="component" value="Chromosome"/>
</dbReference>
<evidence type="ECO:0000313" key="5">
    <source>
        <dbReference type="Proteomes" id="UP000679226"/>
    </source>
</evidence>
<dbReference type="Pfam" id="PF02397">
    <property type="entry name" value="Bac_transf"/>
    <property type="match status" value="1"/>
</dbReference>
<feature type="transmembrane region" description="Helical" evidence="2">
    <location>
        <begin position="12"/>
        <end position="31"/>
    </location>
</feature>
<dbReference type="AlphaFoldDB" id="A0A415RUK4"/>
<dbReference type="EC" id="2.7.8.36" evidence="4"/>
<proteinExistence type="inferred from homology"/>
<comment type="similarity">
    <text evidence="1">Belongs to the bacterial sugar transferase family.</text>
</comment>
<keyword evidence="2" id="KW-0812">Transmembrane</keyword>
<dbReference type="RefSeq" id="WP_021940086.1">
    <property type="nucleotide sequence ID" value="NZ_CP072227.1"/>
</dbReference>
<keyword evidence="2" id="KW-0472">Membrane</keyword>
<dbReference type="InterPro" id="IPR003362">
    <property type="entry name" value="Bact_transf"/>
</dbReference>
<keyword evidence="4" id="KW-0808">Transferase</keyword>
<protein>
    <submittedName>
        <fullName evidence="4">Undecaprenyl phosphate N,N'-diacetylbacillosamine 1-phosphate transferase</fullName>
        <ecNumber evidence="4">2.7.8.36</ecNumber>
    </submittedName>
</protein>
<dbReference type="KEGG" id="beg:INE88_04040"/>
<feature type="domain" description="Bacterial sugar transferase" evidence="3">
    <location>
        <begin position="6"/>
        <end position="193"/>
    </location>
</feature>
<evidence type="ECO:0000256" key="2">
    <source>
        <dbReference type="SAM" id="Phobius"/>
    </source>
</evidence>
<dbReference type="PANTHER" id="PTHR30576:SF20">
    <property type="entry name" value="QUINOVOSAMINEPHOSPHOTRANSFERAE-RELATED"/>
    <property type="match status" value="1"/>
</dbReference>
<dbReference type="PANTHER" id="PTHR30576">
    <property type="entry name" value="COLANIC BIOSYNTHESIS UDP-GLUCOSE LIPID CARRIER TRANSFERASE"/>
    <property type="match status" value="1"/>
</dbReference>
<dbReference type="EMBL" id="CP072227">
    <property type="protein sequence ID" value="QUT47192.1"/>
    <property type="molecule type" value="Genomic_DNA"/>
</dbReference>
<gene>
    <name evidence="4" type="primary">pglC_3</name>
    <name evidence="4" type="ORF">INE88_04040</name>
</gene>
<evidence type="ECO:0000256" key="1">
    <source>
        <dbReference type="ARBA" id="ARBA00006464"/>
    </source>
</evidence>
<sequence>MYKLIKRFFDFICALLGIIGTSPIWFLSIILTEISDSGTLFYFANRVGKDNKKFKMWKFRSMRVARGASEVSLRPDQDRIFWWGKVMRRLKIDELPQLINILNGTMSIVGPRPAAVDQMEITRGGANAIASTVPCGLTSQSSLWDYIYGDQFPNEDDYNEKVLPIRLKLDVYYVKHASFFGDIKLIIWTVLAITYTACGKYPQWMHDKLVGYSKTV</sequence>
<name>A0A415RUK4_9BACE</name>
<evidence type="ECO:0000259" key="3">
    <source>
        <dbReference type="Pfam" id="PF02397"/>
    </source>
</evidence>
<keyword evidence="2" id="KW-1133">Transmembrane helix</keyword>